<dbReference type="GO" id="GO:0016036">
    <property type="term" value="P:cellular response to phosphate starvation"/>
    <property type="evidence" value="ECO:0007669"/>
    <property type="project" value="InterPro"/>
</dbReference>
<evidence type="ECO:0000256" key="3">
    <source>
        <dbReference type="ARBA" id="ARBA00021903"/>
    </source>
</evidence>
<keyword evidence="5 8" id="KW-0812">Transmembrane</keyword>
<feature type="transmembrane region" description="Helical" evidence="8">
    <location>
        <begin position="60"/>
        <end position="81"/>
    </location>
</feature>
<evidence type="ECO:0000256" key="6">
    <source>
        <dbReference type="ARBA" id="ARBA00022989"/>
    </source>
</evidence>
<evidence type="ECO:0000256" key="4">
    <source>
        <dbReference type="ARBA" id="ARBA00022475"/>
    </source>
</evidence>
<evidence type="ECO:0000256" key="8">
    <source>
        <dbReference type="SAM" id="Phobius"/>
    </source>
</evidence>
<keyword evidence="6 8" id="KW-1133">Transmembrane helix</keyword>
<comment type="similarity">
    <text evidence="2">Belongs to the PsiE family.</text>
</comment>
<dbReference type="InterPro" id="IPR020948">
    <property type="entry name" value="P_starv_induced_PsiE-like"/>
</dbReference>
<keyword evidence="4" id="KW-1003">Cell membrane</keyword>
<protein>
    <recommendedName>
        <fullName evidence="3">Protein PsiE</fullName>
    </recommendedName>
</protein>
<evidence type="ECO:0000256" key="1">
    <source>
        <dbReference type="ARBA" id="ARBA00004429"/>
    </source>
</evidence>
<dbReference type="RefSeq" id="WP_095228500.1">
    <property type="nucleotide sequence ID" value="NZ_NPBD01000016.1"/>
</dbReference>
<dbReference type="AlphaFoldDB" id="A0A268A7I7"/>
<dbReference type="NCBIfam" id="NF002765">
    <property type="entry name" value="PRK02833.1-3"/>
    <property type="match status" value="1"/>
</dbReference>
<accession>A0A268A7I7</accession>
<keyword evidence="7 8" id="KW-0472">Membrane</keyword>
<feature type="transmembrane region" description="Helical" evidence="8">
    <location>
        <begin position="20"/>
        <end position="40"/>
    </location>
</feature>
<dbReference type="Proteomes" id="UP000216013">
    <property type="component" value="Unassembled WGS sequence"/>
</dbReference>
<comment type="subcellular location">
    <subcellularLocation>
        <location evidence="1">Cell inner membrane</location>
        <topology evidence="1">Multi-pass membrane protein</topology>
    </subcellularLocation>
</comment>
<dbReference type="OrthoDB" id="9792470at2"/>
<gene>
    <name evidence="9" type="ORF">CHH64_15175</name>
</gene>
<feature type="transmembrane region" description="Helical" evidence="8">
    <location>
        <begin position="93"/>
        <end position="110"/>
    </location>
</feature>
<dbReference type="GO" id="GO:0005886">
    <property type="term" value="C:plasma membrane"/>
    <property type="evidence" value="ECO:0007669"/>
    <property type="project" value="UniProtKB-SubCell"/>
</dbReference>
<evidence type="ECO:0000313" key="9">
    <source>
        <dbReference type="EMBL" id="PAD20086.1"/>
    </source>
</evidence>
<dbReference type="InterPro" id="IPR009315">
    <property type="entry name" value="P_starv_induced_PsiE"/>
</dbReference>
<comment type="caution">
    <text evidence="9">The sequence shown here is derived from an EMBL/GenBank/DDBJ whole genome shotgun (WGS) entry which is preliminary data.</text>
</comment>
<dbReference type="PIRSF" id="PIRSF029598">
    <property type="entry name" value="PsiE"/>
    <property type="match status" value="1"/>
</dbReference>
<dbReference type="PANTHER" id="PTHR37819:SF1">
    <property type="entry name" value="PROTEIN PSIE"/>
    <property type="match status" value="1"/>
</dbReference>
<name>A0A268A7I7_9BACI</name>
<evidence type="ECO:0000313" key="10">
    <source>
        <dbReference type="Proteomes" id="UP000216013"/>
    </source>
</evidence>
<feature type="transmembrane region" description="Helical" evidence="8">
    <location>
        <begin position="116"/>
        <end position="133"/>
    </location>
</feature>
<dbReference type="Pfam" id="PF06146">
    <property type="entry name" value="PsiE"/>
    <property type="match status" value="1"/>
</dbReference>
<evidence type="ECO:0000256" key="7">
    <source>
        <dbReference type="ARBA" id="ARBA00023136"/>
    </source>
</evidence>
<sequence length="145" mass="17032">MRTQTHTKKKRTKATIATVLQYVLNVALILLAIAITILLVKELIDIITNSLFNEGNTSRLEFLNNILVFFLYFEFIAMIVKYFQEDYHFPIRYFLYIGITALIRLIVVYHESALNTLFFCGAILMLVICYFIMNRANERSKKEDF</sequence>
<reference evidence="9 10" key="1">
    <citation type="submission" date="2017-07" db="EMBL/GenBank/DDBJ databases">
        <title>Isolation and whole genome analysis of endospore-forming bacteria from heroin.</title>
        <authorList>
            <person name="Kalinowski J."/>
            <person name="Ahrens B."/>
            <person name="Al-Dilaimi A."/>
            <person name="Winkler A."/>
            <person name="Wibberg D."/>
            <person name="Schleenbecker U."/>
            <person name="Ruckert C."/>
            <person name="Wolfel R."/>
            <person name="Grass G."/>
        </authorList>
    </citation>
    <scope>NUCLEOTIDE SEQUENCE [LARGE SCALE GENOMIC DNA]</scope>
    <source>
        <strain evidence="9 10">7528</strain>
    </source>
</reference>
<evidence type="ECO:0000256" key="2">
    <source>
        <dbReference type="ARBA" id="ARBA00005632"/>
    </source>
</evidence>
<proteinExistence type="inferred from homology"/>
<dbReference type="PANTHER" id="PTHR37819">
    <property type="entry name" value="PROTEIN PSIE"/>
    <property type="match status" value="1"/>
</dbReference>
<evidence type="ECO:0000256" key="5">
    <source>
        <dbReference type="ARBA" id="ARBA00022692"/>
    </source>
</evidence>
<organism evidence="9 10">
    <name type="scientific">Terribacillus saccharophilus</name>
    <dbReference type="NCBI Taxonomy" id="361277"/>
    <lineage>
        <taxon>Bacteria</taxon>
        <taxon>Bacillati</taxon>
        <taxon>Bacillota</taxon>
        <taxon>Bacilli</taxon>
        <taxon>Bacillales</taxon>
        <taxon>Bacillaceae</taxon>
        <taxon>Terribacillus</taxon>
    </lineage>
</organism>
<dbReference type="EMBL" id="NPBV01000025">
    <property type="protein sequence ID" value="PAD20086.1"/>
    <property type="molecule type" value="Genomic_DNA"/>
</dbReference>